<evidence type="ECO:0000256" key="3">
    <source>
        <dbReference type="ARBA" id="ARBA00022475"/>
    </source>
</evidence>
<dbReference type="Proteomes" id="UP001075387">
    <property type="component" value="Unassembled WGS sequence"/>
</dbReference>
<reference evidence="9" key="1">
    <citation type="submission" date="2022-02" db="EMBL/GenBank/DDBJ databases">
        <title>Crop Bioprotection Bacillus Genome Sequencing.</title>
        <authorList>
            <person name="Dunlap C."/>
        </authorList>
    </citation>
    <scope>NUCLEOTIDE SEQUENCE</scope>
    <source>
        <strain evidence="9">CK3O2B-54A</strain>
    </source>
</reference>
<feature type="transmembrane region" description="Helical" evidence="7">
    <location>
        <begin position="280"/>
        <end position="297"/>
    </location>
</feature>
<dbReference type="SUPFAM" id="SSF103473">
    <property type="entry name" value="MFS general substrate transporter"/>
    <property type="match status" value="1"/>
</dbReference>
<evidence type="ECO:0000256" key="5">
    <source>
        <dbReference type="ARBA" id="ARBA00022989"/>
    </source>
</evidence>
<feature type="transmembrane region" description="Helical" evidence="7">
    <location>
        <begin position="49"/>
        <end position="69"/>
    </location>
</feature>
<dbReference type="Gene3D" id="1.20.1720.10">
    <property type="entry name" value="Multidrug resistance protein D"/>
    <property type="match status" value="1"/>
</dbReference>
<gene>
    <name evidence="9" type="ORF">MOD07_16190</name>
</gene>
<dbReference type="InterPro" id="IPR036259">
    <property type="entry name" value="MFS_trans_sf"/>
</dbReference>
<feature type="transmembrane region" description="Helical" evidence="7">
    <location>
        <begin position="249"/>
        <end position="268"/>
    </location>
</feature>
<feature type="transmembrane region" description="Helical" evidence="7">
    <location>
        <begin position="139"/>
        <end position="160"/>
    </location>
</feature>
<comment type="subcellular location">
    <subcellularLocation>
        <location evidence="1">Cell membrane</location>
        <topology evidence="1">Multi-pass membrane protein</topology>
    </subcellularLocation>
</comment>
<accession>A0AAP3CTT8</accession>
<keyword evidence="2" id="KW-0813">Transport</keyword>
<dbReference type="Pfam" id="PF07690">
    <property type="entry name" value="MFS_1"/>
    <property type="match status" value="1"/>
</dbReference>
<evidence type="ECO:0000259" key="8">
    <source>
        <dbReference type="PROSITE" id="PS50850"/>
    </source>
</evidence>
<dbReference type="InterPro" id="IPR011701">
    <property type="entry name" value="MFS"/>
</dbReference>
<feature type="transmembrane region" description="Helical" evidence="7">
    <location>
        <begin position="76"/>
        <end position="96"/>
    </location>
</feature>
<protein>
    <submittedName>
        <fullName evidence="9">MFS transporter</fullName>
    </submittedName>
</protein>
<feature type="transmembrane region" description="Helical" evidence="7">
    <location>
        <begin position="368"/>
        <end position="388"/>
    </location>
</feature>
<proteinExistence type="predicted"/>
<dbReference type="InterPro" id="IPR050189">
    <property type="entry name" value="MFS_Efflux_Transporters"/>
</dbReference>
<dbReference type="GO" id="GO:0022857">
    <property type="term" value="F:transmembrane transporter activity"/>
    <property type="evidence" value="ECO:0007669"/>
    <property type="project" value="InterPro"/>
</dbReference>
<dbReference type="InterPro" id="IPR020846">
    <property type="entry name" value="MFS_dom"/>
</dbReference>
<keyword evidence="5 7" id="KW-1133">Transmembrane helix</keyword>
<evidence type="ECO:0000256" key="2">
    <source>
        <dbReference type="ARBA" id="ARBA00022448"/>
    </source>
</evidence>
<feature type="transmembrane region" description="Helical" evidence="7">
    <location>
        <begin position="102"/>
        <end position="127"/>
    </location>
</feature>
<dbReference type="PROSITE" id="PS50850">
    <property type="entry name" value="MFS"/>
    <property type="match status" value="1"/>
</dbReference>
<dbReference type="PANTHER" id="PTHR43124">
    <property type="entry name" value="PURINE EFFLUX PUMP PBUE"/>
    <property type="match status" value="1"/>
</dbReference>
<feature type="transmembrane region" description="Helical" evidence="7">
    <location>
        <begin position="216"/>
        <end position="237"/>
    </location>
</feature>
<feature type="transmembrane region" description="Helical" evidence="7">
    <location>
        <begin position="345"/>
        <end position="362"/>
    </location>
</feature>
<name>A0AAP3CTT8_BACMO</name>
<keyword evidence="4 7" id="KW-0812">Transmembrane</keyword>
<dbReference type="PANTHER" id="PTHR43124:SF3">
    <property type="entry name" value="CHLORAMPHENICOL EFFLUX PUMP RV0191"/>
    <property type="match status" value="1"/>
</dbReference>
<feature type="transmembrane region" description="Helical" evidence="7">
    <location>
        <begin position="303"/>
        <end position="324"/>
    </location>
</feature>
<organism evidence="9 10">
    <name type="scientific">Bacillus mojavensis</name>
    <dbReference type="NCBI Taxonomy" id="72360"/>
    <lineage>
        <taxon>Bacteria</taxon>
        <taxon>Bacillati</taxon>
        <taxon>Bacillota</taxon>
        <taxon>Bacilli</taxon>
        <taxon>Bacillales</taxon>
        <taxon>Bacillaceae</taxon>
        <taxon>Bacillus</taxon>
    </lineage>
</organism>
<evidence type="ECO:0000313" key="10">
    <source>
        <dbReference type="Proteomes" id="UP001075387"/>
    </source>
</evidence>
<feature type="transmembrane region" description="Helical" evidence="7">
    <location>
        <begin position="166"/>
        <end position="185"/>
    </location>
</feature>
<dbReference type="CDD" id="cd17474">
    <property type="entry name" value="MFS_YfmO_like"/>
    <property type="match status" value="1"/>
</dbReference>
<dbReference type="PRINTS" id="PR01036">
    <property type="entry name" value="TCRTETB"/>
</dbReference>
<sequence>MAQTKSKAMLILYIVCFSAFFASLSQNIYSPIIPIIKESFHVSVTLVNLSVSVFMIVTAIMQIILGAIIDFKGARYVLLTGILATAAASIGCAVTTDFTLFLIFRIVQAAGSAALPLIAATTIGQLFTGSDRGNAMGTYQMLLSAAPAIAPVLGGLIGGAFGHEGIFWMLTVISVLLLATNSIFFPKDHSESKRDANSGSLLAHYKSIFTNRAGNVILTLSFFLFFIYFAVIVYLPILLTEHYHMDVRIAGLLYLPLALSTIAGTFLFKNIQAKVPLSTLFVYSNAMAAGSIILFAFTHSVSIILMALTLALFGVSMGVIPPLYSTMITNEFEENRGSAIGIFNFIRYTGMAAGPMISAYLLTWMPSAMSFGLLGIAFAILSFCLLPYMHRPKHDIKQEKHPM</sequence>
<evidence type="ECO:0000256" key="4">
    <source>
        <dbReference type="ARBA" id="ARBA00022692"/>
    </source>
</evidence>
<keyword evidence="3" id="KW-1003">Cell membrane</keyword>
<evidence type="ECO:0000313" key="9">
    <source>
        <dbReference type="EMBL" id="MCY8511079.1"/>
    </source>
</evidence>
<evidence type="ECO:0000256" key="7">
    <source>
        <dbReference type="SAM" id="Phobius"/>
    </source>
</evidence>
<dbReference type="RefSeq" id="WP_268447074.1">
    <property type="nucleotide sequence ID" value="NZ_JALAQA010000008.1"/>
</dbReference>
<comment type="caution">
    <text evidence="9">The sequence shown here is derived from an EMBL/GenBank/DDBJ whole genome shotgun (WGS) entry which is preliminary data.</text>
</comment>
<dbReference type="AlphaFoldDB" id="A0AAP3CTT8"/>
<feature type="domain" description="Major facilitator superfamily (MFS) profile" evidence="8">
    <location>
        <begin position="11"/>
        <end position="390"/>
    </location>
</feature>
<keyword evidence="6 7" id="KW-0472">Membrane</keyword>
<dbReference type="GO" id="GO:0005886">
    <property type="term" value="C:plasma membrane"/>
    <property type="evidence" value="ECO:0007669"/>
    <property type="project" value="UniProtKB-SubCell"/>
</dbReference>
<dbReference type="EMBL" id="JALAQA010000008">
    <property type="protein sequence ID" value="MCY8511079.1"/>
    <property type="molecule type" value="Genomic_DNA"/>
</dbReference>
<evidence type="ECO:0000256" key="1">
    <source>
        <dbReference type="ARBA" id="ARBA00004651"/>
    </source>
</evidence>
<evidence type="ECO:0000256" key="6">
    <source>
        <dbReference type="ARBA" id="ARBA00023136"/>
    </source>
</evidence>